<evidence type="ECO:0000256" key="2">
    <source>
        <dbReference type="ARBA" id="ARBA00023015"/>
    </source>
</evidence>
<evidence type="ECO:0000256" key="4">
    <source>
        <dbReference type="ARBA" id="ARBA00023163"/>
    </source>
</evidence>
<protein>
    <submittedName>
        <fullName evidence="6">LysR family transcriptional regulator</fullName>
    </submittedName>
</protein>
<keyword evidence="2" id="KW-0805">Transcription regulation</keyword>
<evidence type="ECO:0000256" key="3">
    <source>
        <dbReference type="ARBA" id="ARBA00023125"/>
    </source>
</evidence>
<comment type="similarity">
    <text evidence="1">Belongs to the LysR transcriptional regulatory family.</text>
</comment>
<dbReference type="PANTHER" id="PTHR30346:SF31">
    <property type="entry name" value="LYSR SUBSTRATE-BINDING"/>
    <property type="match status" value="1"/>
</dbReference>
<dbReference type="Pfam" id="PF03466">
    <property type="entry name" value="LysR_substrate"/>
    <property type="match status" value="1"/>
</dbReference>
<dbReference type="InterPro" id="IPR036390">
    <property type="entry name" value="WH_DNA-bd_sf"/>
</dbReference>
<comment type="caution">
    <text evidence="6">The sequence shown here is derived from an EMBL/GenBank/DDBJ whole genome shotgun (WGS) entry which is preliminary data.</text>
</comment>
<dbReference type="PRINTS" id="PR00039">
    <property type="entry name" value="HTHLYSR"/>
</dbReference>
<dbReference type="EMBL" id="MSKK01000013">
    <property type="protein sequence ID" value="OLO47606.1"/>
    <property type="molecule type" value="Genomic_DNA"/>
</dbReference>
<dbReference type="Pfam" id="PF00126">
    <property type="entry name" value="HTH_1"/>
    <property type="match status" value="1"/>
</dbReference>
<dbReference type="InterPro" id="IPR036388">
    <property type="entry name" value="WH-like_DNA-bd_sf"/>
</dbReference>
<evidence type="ECO:0000259" key="5">
    <source>
        <dbReference type="PROSITE" id="PS50931"/>
    </source>
</evidence>
<sequence>MELEQLRQLEAIEREGTMSAAAQVLHLSQPALSRSLGRLERELGQSLFDRVGRRLILNDAGRVALEHAGQILRAERMMREALADVARRTRALRVGTVAPVPLWRLTALMTERFPGLVLTSQMLGEDEVECGVVDGDLDLGISLRPLVLPMVRSTRLMVENLAVVLPSEHKLAGRSSVSMAELDGETFLLLKDIGFWRQVCDQHLPHSEFIVQEDRGVFEGLVRSSPLPHFVTDAPFFSDAAPERVVVPIRDTAAHATFYLLVCAGCRQEAENLFDWVSRQ</sequence>
<dbReference type="OrthoDB" id="9803735at2"/>
<dbReference type="SUPFAM" id="SSF53850">
    <property type="entry name" value="Periplasmic binding protein-like II"/>
    <property type="match status" value="1"/>
</dbReference>
<dbReference type="SUPFAM" id="SSF46785">
    <property type="entry name" value="Winged helix' DNA-binding domain"/>
    <property type="match status" value="1"/>
</dbReference>
<evidence type="ECO:0000313" key="7">
    <source>
        <dbReference type="Proteomes" id="UP000186471"/>
    </source>
</evidence>
<dbReference type="GO" id="GO:0003677">
    <property type="term" value="F:DNA binding"/>
    <property type="evidence" value="ECO:0007669"/>
    <property type="project" value="UniProtKB-KW"/>
</dbReference>
<organism evidence="6 7">
    <name type="scientific">Actinomyces oris</name>
    <dbReference type="NCBI Taxonomy" id="544580"/>
    <lineage>
        <taxon>Bacteria</taxon>
        <taxon>Bacillati</taxon>
        <taxon>Actinomycetota</taxon>
        <taxon>Actinomycetes</taxon>
        <taxon>Actinomycetales</taxon>
        <taxon>Actinomycetaceae</taxon>
        <taxon>Actinomyces</taxon>
    </lineage>
</organism>
<dbReference type="Gene3D" id="1.10.10.10">
    <property type="entry name" value="Winged helix-like DNA-binding domain superfamily/Winged helix DNA-binding domain"/>
    <property type="match status" value="1"/>
</dbReference>
<dbReference type="AlphaFoldDB" id="A0A1Q8VHM2"/>
<dbReference type="PANTHER" id="PTHR30346">
    <property type="entry name" value="TRANSCRIPTIONAL DUAL REGULATOR HCAR-RELATED"/>
    <property type="match status" value="1"/>
</dbReference>
<evidence type="ECO:0000313" key="6">
    <source>
        <dbReference type="EMBL" id="OLO47606.1"/>
    </source>
</evidence>
<name>A0A1Q8VHM2_9ACTO</name>
<gene>
    <name evidence="6" type="ORF">BKH31_04425</name>
</gene>
<feature type="domain" description="HTH lysR-type" evidence="5">
    <location>
        <begin position="1"/>
        <end position="58"/>
    </location>
</feature>
<accession>A0A1Q8VHM2</accession>
<evidence type="ECO:0000256" key="1">
    <source>
        <dbReference type="ARBA" id="ARBA00009437"/>
    </source>
</evidence>
<dbReference type="GO" id="GO:0032993">
    <property type="term" value="C:protein-DNA complex"/>
    <property type="evidence" value="ECO:0007669"/>
    <property type="project" value="TreeGrafter"/>
</dbReference>
<dbReference type="GO" id="GO:0003700">
    <property type="term" value="F:DNA-binding transcription factor activity"/>
    <property type="evidence" value="ECO:0007669"/>
    <property type="project" value="InterPro"/>
</dbReference>
<dbReference type="InterPro" id="IPR005119">
    <property type="entry name" value="LysR_subst-bd"/>
</dbReference>
<dbReference type="Proteomes" id="UP000186471">
    <property type="component" value="Unassembled WGS sequence"/>
</dbReference>
<keyword evidence="4" id="KW-0804">Transcription</keyword>
<dbReference type="CDD" id="cd05466">
    <property type="entry name" value="PBP2_LTTR_substrate"/>
    <property type="match status" value="1"/>
</dbReference>
<dbReference type="Gene3D" id="3.40.190.290">
    <property type="match status" value="1"/>
</dbReference>
<dbReference type="PROSITE" id="PS50931">
    <property type="entry name" value="HTH_LYSR"/>
    <property type="match status" value="1"/>
</dbReference>
<keyword evidence="3" id="KW-0238">DNA-binding</keyword>
<reference evidence="6 7" key="1">
    <citation type="submission" date="2016-12" db="EMBL/GenBank/DDBJ databases">
        <title>Genomic comparison of strains in the 'Actinomyces naeslundii' group.</title>
        <authorList>
            <person name="Mughal S.R."/>
            <person name="Do T."/>
            <person name="Gilbert S.C."/>
            <person name="Witherden E.A."/>
            <person name="Didelot X."/>
            <person name="Beighton D."/>
        </authorList>
    </citation>
    <scope>NUCLEOTIDE SEQUENCE [LARGE SCALE GENOMIC DNA]</scope>
    <source>
        <strain evidence="6 7">R21091</strain>
    </source>
</reference>
<proteinExistence type="inferred from homology"/>
<dbReference type="InterPro" id="IPR000847">
    <property type="entry name" value="LysR_HTH_N"/>
</dbReference>